<reference evidence="3" key="1">
    <citation type="submission" date="2023-06" db="EMBL/GenBank/DDBJ databases">
        <title>MT1 and MT2 Draft Genomes of Novel Species.</title>
        <authorList>
            <person name="Venkateswaran K."/>
        </authorList>
    </citation>
    <scope>NUCLEOTIDE SEQUENCE</scope>
    <source>
        <strain evidence="3">IIF3SC-B10</strain>
    </source>
</reference>
<dbReference type="PANTHER" id="PTHR43364:SF4">
    <property type="entry name" value="NAD(P)-LINKED OXIDOREDUCTASE SUPERFAMILY PROTEIN"/>
    <property type="match status" value="1"/>
</dbReference>
<evidence type="ECO:0000256" key="1">
    <source>
        <dbReference type="ARBA" id="ARBA00023002"/>
    </source>
</evidence>
<dbReference type="InterPro" id="IPR020471">
    <property type="entry name" value="AKR"/>
</dbReference>
<dbReference type="Gene3D" id="3.20.20.100">
    <property type="entry name" value="NADP-dependent oxidoreductase domain"/>
    <property type="match status" value="1"/>
</dbReference>
<feature type="domain" description="NADP-dependent oxidoreductase" evidence="2">
    <location>
        <begin position="17"/>
        <end position="311"/>
    </location>
</feature>
<dbReference type="RefSeq" id="WP_301229083.1">
    <property type="nucleotide sequence ID" value="NZ_JAROCG010000002.1"/>
</dbReference>
<dbReference type="PRINTS" id="PR00069">
    <property type="entry name" value="ALDKETRDTASE"/>
</dbReference>
<sequence>MKTATLKGLKKPLSVAVLGTMTFGDTVDEAGSAAMLEAALDAGITTIDTANGYAGGASEEILGRLLRNRFDDVLLATKAGMPHPDAGQHSPLSAPGLRRSLEGSLSRLGTDSIDLFYLHQPDRAVSLSETLGAVAELVAEGKIRAIGVSNFASWQISELNIAADHAGAPRPVVAQQLYNLIARRIEEEYAEFAHVTGLHTMVYNPLGGGLLTGRHSFDSTPDDGRFGTSRLAEMYRQRYWDRRLFDAVSELSSIAESAGMTLVELAFRWLLSQPVTGSILFGGSKPVQLAFNLEILERGPLDPGIVEACDTVGAGLRGPMPNYNR</sequence>
<accession>A0ABT8K465</accession>
<dbReference type="InterPro" id="IPR036812">
    <property type="entry name" value="NAD(P)_OxRdtase_dom_sf"/>
</dbReference>
<evidence type="ECO:0000313" key="4">
    <source>
        <dbReference type="Proteomes" id="UP001174209"/>
    </source>
</evidence>
<dbReference type="Pfam" id="PF00248">
    <property type="entry name" value="Aldo_ket_red"/>
    <property type="match status" value="1"/>
</dbReference>
<comment type="caution">
    <text evidence="3">The sequence shown here is derived from an EMBL/GenBank/DDBJ whole genome shotgun (WGS) entry which is preliminary data.</text>
</comment>
<dbReference type="InterPro" id="IPR023210">
    <property type="entry name" value="NADP_OxRdtase_dom"/>
</dbReference>
<evidence type="ECO:0000259" key="2">
    <source>
        <dbReference type="Pfam" id="PF00248"/>
    </source>
</evidence>
<dbReference type="Proteomes" id="UP001174209">
    <property type="component" value="Unassembled WGS sequence"/>
</dbReference>
<keyword evidence="4" id="KW-1185">Reference proteome</keyword>
<dbReference type="PROSITE" id="PS00062">
    <property type="entry name" value="ALDOKETO_REDUCTASE_2"/>
    <property type="match status" value="1"/>
</dbReference>
<gene>
    <name evidence="3" type="ORF">P5G52_15295</name>
</gene>
<dbReference type="InterPro" id="IPR018170">
    <property type="entry name" value="Aldo/ket_reductase_CS"/>
</dbReference>
<evidence type="ECO:0000313" key="3">
    <source>
        <dbReference type="EMBL" id="MDN4612231.1"/>
    </source>
</evidence>
<name>A0ABT8K465_9MICC</name>
<proteinExistence type="predicted"/>
<keyword evidence="1" id="KW-0560">Oxidoreductase</keyword>
<dbReference type="PANTHER" id="PTHR43364">
    <property type="entry name" value="NADH-SPECIFIC METHYLGLYOXAL REDUCTASE-RELATED"/>
    <property type="match status" value="1"/>
</dbReference>
<dbReference type="EMBL" id="JAROCG010000002">
    <property type="protein sequence ID" value="MDN4612231.1"/>
    <property type="molecule type" value="Genomic_DNA"/>
</dbReference>
<dbReference type="InterPro" id="IPR050523">
    <property type="entry name" value="AKR_Detox_Biosynth"/>
</dbReference>
<protein>
    <submittedName>
        <fullName evidence="3">Aldo/keto reductase</fullName>
    </submittedName>
</protein>
<dbReference type="SUPFAM" id="SSF51430">
    <property type="entry name" value="NAD(P)-linked oxidoreductase"/>
    <property type="match status" value="1"/>
</dbReference>
<organism evidence="3 4">
    <name type="scientific">Arthrobacter burdickii</name>
    <dbReference type="NCBI Taxonomy" id="3035920"/>
    <lineage>
        <taxon>Bacteria</taxon>
        <taxon>Bacillati</taxon>
        <taxon>Actinomycetota</taxon>
        <taxon>Actinomycetes</taxon>
        <taxon>Micrococcales</taxon>
        <taxon>Micrococcaceae</taxon>
        <taxon>Arthrobacter</taxon>
    </lineage>
</organism>